<dbReference type="SUPFAM" id="SSF53098">
    <property type="entry name" value="Ribonuclease H-like"/>
    <property type="match status" value="1"/>
</dbReference>
<dbReference type="EMBL" id="JAGIOF010000001">
    <property type="protein sequence ID" value="MBP2385412.1"/>
    <property type="molecule type" value="Genomic_DNA"/>
</dbReference>
<dbReference type="PANTHER" id="PTHR30298:SF0">
    <property type="entry name" value="PROTEIN YBFL-RELATED"/>
    <property type="match status" value="1"/>
</dbReference>
<name>A0ABS4XAB9_9MICC</name>
<dbReference type="RefSeq" id="WP_209996229.1">
    <property type="nucleotide sequence ID" value="NZ_BAAAJY010000036.1"/>
</dbReference>
<dbReference type="Proteomes" id="UP001296993">
    <property type="component" value="Unassembled WGS sequence"/>
</dbReference>
<dbReference type="InterPro" id="IPR047647">
    <property type="entry name" value="ISAs1_transpos"/>
</dbReference>
<feature type="domain" description="H repeat-associated protein N-terminal" evidence="2">
    <location>
        <begin position="28"/>
        <end position="112"/>
    </location>
</feature>
<proteinExistence type="predicted"/>
<dbReference type="InterPro" id="IPR032806">
    <property type="entry name" value="YbfD_N"/>
</dbReference>
<organism evidence="3 6">
    <name type="scientific">Paeniglutamicibacter kerguelensis</name>
    <dbReference type="NCBI Taxonomy" id="254788"/>
    <lineage>
        <taxon>Bacteria</taxon>
        <taxon>Bacillati</taxon>
        <taxon>Actinomycetota</taxon>
        <taxon>Actinomycetes</taxon>
        <taxon>Micrococcales</taxon>
        <taxon>Micrococcaceae</taxon>
        <taxon>Paeniglutamicibacter</taxon>
    </lineage>
</organism>
<accession>A0ABS4XAB9</accession>
<dbReference type="Pfam" id="PF13808">
    <property type="entry name" value="DDE_Tnp_1_assoc"/>
    <property type="match status" value="1"/>
</dbReference>
<feature type="domain" description="Transposase IS4-like" evidence="1">
    <location>
        <begin position="119"/>
        <end position="348"/>
    </location>
</feature>
<dbReference type="PANTHER" id="PTHR30298">
    <property type="entry name" value="H REPEAT-ASSOCIATED PREDICTED TRANSPOSASE"/>
    <property type="match status" value="1"/>
</dbReference>
<dbReference type="NCBIfam" id="NF033564">
    <property type="entry name" value="transpos_ISAs1"/>
    <property type="match status" value="1"/>
</dbReference>
<evidence type="ECO:0000313" key="5">
    <source>
        <dbReference type="EMBL" id="MBP2388243.1"/>
    </source>
</evidence>
<evidence type="ECO:0000259" key="2">
    <source>
        <dbReference type="Pfam" id="PF13808"/>
    </source>
</evidence>
<comment type="caution">
    <text evidence="3">The sequence shown here is derived from an EMBL/GenBank/DDBJ whole genome shotgun (WGS) entry which is preliminary data.</text>
</comment>
<dbReference type="InterPro" id="IPR012337">
    <property type="entry name" value="RNaseH-like_sf"/>
</dbReference>
<sequence length="380" mass="41393">MPSSHLQEFIAQFDGHAPVTLNPQEVLAALAGLPDPRARRGVRHGFAHLLVIMVCSVVAGAKTLVEMAEWAADTARSELAVHGIGSPHATTLARVFERLDAASMDLLVSDWAQQRSNPAAIAVDGKELRGAKNGKGTRVHLMAAIDQDTHEVLAQVSVDGKTNEITQFPSLMDHFTNLKGVVVTADALHTQTGHARYLAGRGAHYIFTVKGNQPTLLDQLAQSPWEQVPAGNRSRSKANGRQMIRTVKCATLNPGIGFPHAEQAIQITRKSRVVGATTWHLETVYAVTSLPTHQASPAQLGAWVRGHWGIENGLHWRRDVVWQEDKSQIRTGNTPRVMAILRNIAITLLKRHGHNNIAKATRKLRNHPGQALEIAGIGSR</sequence>
<keyword evidence="6" id="KW-1185">Reference proteome</keyword>
<reference evidence="3 6" key="1">
    <citation type="submission" date="2021-03" db="EMBL/GenBank/DDBJ databases">
        <title>Sequencing the genomes of 1000 actinobacteria strains.</title>
        <authorList>
            <person name="Klenk H.-P."/>
        </authorList>
    </citation>
    <scope>NUCLEOTIDE SEQUENCE [LARGE SCALE GENOMIC DNA]</scope>
    <source>
        <strain evidence="3 6">DSM 15797</strain>
    </source>
</reference>
<dbReference type="EMBL" id="JAGIOF010000001">
    <property type="protein sequence ID" value="MBP2388243.1"/>
    <property type="molecule type" value="Genomic_DNA"/>
</dbReference>
<evidence type="ECO:0000313" key="6">
    <source>
        <dbReference type="Proteomes" id="UP001296993"/>
    </source>
</evidence>
<gene>
    <name evidence="3" type="ORF">JOF47_000923</name>
    <name evidence="4" type="ORF">JOF47_003749</name>
    <name evidence="5" type="ORF">JOF47_003754</name>
</gene>
<evidence type="ECO:0000313" key="4">
    <source>
        <dbReference type="EMBL" id="MBP2388238.1"/>
    </source>
</evidence>
<dbReference type="InterPro" id="IPR002559">
    <property type="entry name" value="Transposase_11"/>
</dbReference>
<evidence type="ECO:0000313" key="3">
    <source>
        <dbReference type="EMBL" id="MBP2385412.1"/>
    </source>
</evidence>
<dbReference type="InterPro" id="IPR051698">
    <property type="entry name" value="Transposase_11-like"/>
</dbReference>
<protein>
    <submittedName>
        <fullName evidence="3">Transposase YbfD/YdcC</fullName>
    </submittedName>
</protein>
<dbReference type="EMBL" id="JAGIOF010000001">
    <property type="protein sequence ID" value="MBP2388238.1"/>
    <property type="molecule type" value="Genomic_DNA"/>
</dbReference>
<evidence type="ECO:0000259" key="1">
    <source>
        <dbReference type="Pfam" id="PF01609"/>
    </source>
</evidence>
<dbReference type="Pfam" id="PF01609">
    <property type="entry name" value="DDE_Tnp_1"/>
    <property type="match status" value="1"/>
</dbReference>